<organism evidence="2 3">
    <name type="scientific">Tubulinosema ratisbonensis</name>
    <dbReference type="NCBI Taxonomy" id="291195"/>
    <lineage>
        <taxon>Eukaryota</taxon>
        <taxon>Fungi</taxon>
        <taxon>Fungi incertae sedis</taxon>
        <taxon>Microsporidia</taxon>
        <taxon>Tubulinosematoidea</taxon>
        <taxon>Tubulinosematidae</taxon>
        <taxon>Tubulinosema</taxon>
    </lineage>
</organism>
<feature type="transmembrane region" description="Helical" evidence="1">
    <location>
        <begin position="156"/>
        <end position="176"/>
    </location>
</feature>
<feature type="transmembrane region" description="Helical" evidence="1">
    <location>
        <begin position="125"/>
        <end position="144"/>
    </location>
</feature>
<feature type="transmembrane region" description="Helical" evidence="1">
    <location>
        <begin position="39"/>
        <end position="59"/>
    </location>
</feature>
<name>A0A437AMH4_9MICR</name>
<evidence type="ECO:0000313" key="2">
    <source>
        <dbReference type="EMBL" id="RVD92401.1"/>
    </source>
</evidence>
<keyword evidence="1" id="KW-1133">Transmembrane helix</keyword>
<accession>A0A437AMH4</accession>
<protein>
    <submittedName>
        <fullName evidence="2">Uncharacterized protein</fullName>
    </submittedName>
</protein>
<feature type="transmembrane region" description="Helical" evidence="1">
    <location>
        <begin position="65"/>
        <end position="86"/>
    </location>
</feature>
<keyword evidence="1" id="KW-0812">Transmembrane</keyword>
<keyword evidence="3" id="KW-1185">Reference proteome</keyword>
<keyword evidence="1" id="KW-0472">Membrane</keyword>
<dbReference type="VEuPathDB" id="MicrosporidiaDB:TUBRATIS_10960"/>
<dbReference type="AlphaFoldDB" id="A0A437AMH4"/>
<proteinExistence type="predicted"/>
<comment type="caution">
    <text evidence="2">The sequence shown here is derived from an EMBL/GenBank/DDBJ whole genome shotgun (WGS) entry which is preliminary data.</text>
</comment>
<feature type="transmembrane region" description="Helical" evidence="1">
    <location>
        <begin position="188"/>
        <end position="207"/>
    </location>
</feature>
<evidence type="ECO:0000256" key="1">
    <source>
        <dbReference type="SAM" id="Phobius"/>
    </source>
</evidence>
<dbReference type="EMBL" id="RCSS01000229">
    <property type="protein sequence ID" value="RVD92401.1"/>
    <property type="molecule type" value="Genomic_DNA"/>
</dbReference>
<feature type="transmembrane region" description="Helical" evidence="1">
    <location>
        <begin position="98"/>
        <end position="119"/>
    </location>
</feature>
<dbReference type="Proteomes" id="UP000282876">
    <property type="component" value="Unassembled WGS sequence"/>
</dbReference>
<evidence type="ECO:0000313" key="3">
    <source>
        <dbReference type="Proteomes" id="UP000282876"/>
    </source>
</evidence>
<gene>
    <name evidence="2" type="ORF">TUBRATIS_10960</name>
</gene>
<sequence>MEIYHSSRSRYIQGDDGFIEENDFSDRHNSNYFSIRKHMFLGTLIIECLTLSFSFYFLNHTLYKIIPFKHALIFILLSFIFTLCKLDEVLHRKKNPICFYFDLLKLYMFGTLIYFYSPFVVLTKFHFYPSILIIPFLSLASIVFKLDRTAIVENGSIYTMFLVLIFGYFLHTIFYLKSFVIYAIHNNVFAVPALAISILILSLNVIFNDDKSEKELLQSSIVNFFYILCVIYFMNALSFYNSKLLITNGIQ</sequence>
<reference evidence="2 3" key="1">
    <citation type="submission" date="2018-10" db="EMBL/GenBank/DDBJ databases">
        <title>Draft genome sequence of the microsporidian Tubulinosema ratisbonensis.</title>
        <authorList>
            <person name="Polonais V."/>
            <person name="Peyretaillade E."/>
            <person name="Niehus S."/>
            <person name="Wawrzyniak I."/>
            <person name="Franchet A."/>
            <person name="Gaspin C."/>
            <person name="Reichstadt M."/>
            <person name="Belser C."/>
            <person name="Labadie K."/>
            <person name="Delbac F."/>
            <person name="Ferrandon D."/>
        </authorList>
    </citation>
    <scope>NUCLEOTIDE SEQUENCE [LARGE SCALE GENOMIC DNA]</scope>
    <source>
        <strain evidence="2 3">Franzen</strain>
    </source>
</reference>
<feature type="transmembrane region" description="Helical" evidence="1">
    <location>
        <begin position="219"/>
        <end position="240"/>
    </location>
</feature>